<comment type="function">
    <text evidence="1">VSG forms a coat on the surface of the parasite. The trypanosome evades the immune response of the host by expressing a series of antigenically distinct VSGs from an estimated 1000 VSG genes.</text>
</comment>
<protein>
    <submittedName>
        <fullName evidence="13">Variant surface glycoprotein</fullName>
    </submittedName>
</protein>
<sequence length="574" mass="62286">MWRHANLIAICLLASIVDKARADQENYKEYKDMCALYRLLSEKVPDNKINTDSEDVTAGETAKAKMAQIVQSIIRLNLTVANDHIVRVLSDKKKYTDGKAVKSNNEVKVFFENIDAATIDKMFGEYAKLSGETKDKGFAERFKLPVENGIKAKLQPVFNFLASEAEATQKKLAHVVGQTEQLRRQARRHMLKALYGAAYVETLDASLTGDSPAAEIAADKFPWDGSNDRDTNCQAASDDAKKAGHCLAHDIICLCVNSHNADNKYCLSSGIENDDYSGNTAKPRNAAATWNRLKASCDSFKETATEALTSARLRHATTEILADLGRNWVTQAGLTDAKANGGDRTSILGFYVLAAATPAACASPGSSPIAAGGKGICIDYSPVLKKGKQIPWIHETLEAADALQKLEEIRTREIAFLTKAESIENQMASMLLMRSLLSPLGAKLEGKPGERAQPTAEDKNKCKAATNKTAEGCAEIACDYDENKKECKPKTETETTAAGTGETSTGAAAGVNCASHNDKTKCEEENKGKTTPVCGWRKGKDGEPDQDKEMCRNGSFLVNKKFALMVSAFVALLF</sequence>
<dbReference type="InterPro" id="IPR019609">
    <property type="entry name" value="Variant_surf_glycoprt_trypan_C"/>
</dbReference>
<keyword evidence="6" id="KW-0472">Membrane</keyword>
<keyword evidence="8" id="KW-0449">Lipoprotein</keyword>
<name>A0A1V0FZ31_9TRYP</name>
<proteinExistence type="predicted"/>
<evidence type="ECO:0000256" key="8">
    <source>
        <dbReference type="ARBA" id="ARBA00023288"/>
    </source>
</evidence>
<comment type="subcellular location">
    <subcellularLocation>
        <location evidence="2">Cell membrane</location>
        <topology evidence="2">Lipid-anchor</topology>
        <topology evidence="2">GPI-anchor</topology>
    </subcellularLocation>
</comment>
<evidence type="ECO:0000313" key="13">
    <source>
        <dbReference type="EMBL" id="ARB50526.1"/>
    </source>
</evidence>
<dbReference type="VEuPathDB" id="TriTrypDB:Tb1125.11.18740"/>
<feature type="domain" description="Trypanosome variant surface glycoprotein B-type N-terminal" evidence="12">
    <location>
        <begin position="10"/>
        <end position="413"/>
    </location>
</feature>
<evidence type="ECO:0000256" key="9">
    <source>
        <dbReference type="SAM" id="MobiDB-lite"/>
    </source>
</evidence>
<keyword evidence="7" id="KW-0325">Glycoprotein</keyword>
<evidence type="ECO:0000256" key="10">
    <source>
        <dbReference type="SAM" id="SignalP"/>
    </source>
</evidence>
<dbReference type="VEuPathDB" id="TriTrypDB:Tb427_000581700"/>
<keyword evidence="5 10" id="KW-0732">Signal</keyword>
<keyword evidence="4" id="KW-0336">GPI-anchor</keyword>
<dbReference type="Pfam" id="PF10659">
    <property type="entry name" value="Trypan_glycop_C"/>
    <property type="match status" value="1"/>
</dbReference>
<dbReference type="InterPro" id="IPR025932">
    <property type="entry name" value="Trypano_VSG_B_N_dom"/>
</dbReference>
<evidence type="ECO:0000259" key="12">
    <source>
        <dbReference type="Pfam" id="PF13206"/>
    </source>
</evidence>
<feature type="region of interest" description="Disordered" evidence="9">
    <location>
        <begin position="488"/>
        <end position="510"/>
    </location>
</feature>
<feature type="chain" id="PRO_5013387408" evidence="10">
    <location>
        <begin position="23"/>
        <end position="574"/>
    </location>
</feature>
<feature type="region of interest" description="Disordered" evidence="9">
    <location>
        <begin position="444"/>
        <end position="464"/>
    </location>
</feature>
<feature type="signal peptide" evidence="10">
    <location>
        <begin position="1"/>
        <end position="22"/>
    </location>
</feature>
<feature type="domain" description="Trypanosome variant surface glycoprotein C-terminal" evidence="11">
    <location>
        <begin position="462"/>
        <end position="573"/>
    </location>
</feature>
<evidence type="ECO:0000256" key="1">
    <source>
        <dbReference type="ARBA" id="ARBA00002523"/>
    </source>
</evidence>
<dbReference type="EMBL" id="KY404275">
    <property type="protein sequence ID" value="ARB50526.1"/>
    <property type="molecule type" value="Genomic_DNA"/>
</dbReference>
<dbReference type="VEuPathDB" id="TriTrypDB:Tb1125.Tb09.v4.0053"/>
<keyword evidence="3" id="KW-1003">Cell membrane</keyword>
<evidence type="ECO:0000256" key="4">
    <source>
        <dbReference type="ARBA" id="ARBA00022622"/>
    </source>
</evidence>
<feature type="compositionally biased region" description="Basic and acidic residues" evidence="9">
    <location>
        <begin position="444"/>
        <end position="461"/>
    </location>
</feature>
<dbReference type="VEuPathDB" id="TriTrypDB:Tb11.v5.1047"/>
<evidence type="ECO:0000256" key="6">
    <source>
        <dbReference type="ARBA" id="ARBA00023136"/>
    </source>
</evidence>
<reference evidence="13" key="1">
    <citation type="submission" date="2016-12" db="EMBL/GenBank/DDBJ databases">
        <title>Extending the VSGnome of Trypanosoma brucei strain TREU927.</title>
        <authorList>
            <person name="Cross G.A."/>
        </authorList>
    </citation>
    <scope>NUCLEOTIDE SEQUENCE</scope>
    <source>
        <strain evidence="13">Tb927.99.103</strain>
    </source>
</reference>
<evidence type="ECO:0000256" key="2">
    <source>
        <dbReference type="ARBA" id="ARBA00004609"/>
    </source>
</evidence>
<dbReference type="GO" id="GO:0005886">
    <property type="term" value="C:plasma membrane"/>
    <property type="evidence" value="ECO:0007669"/>
    <property type="project" value="UniProtKB-SubCell"/>
</dbReference>
<evidence type="ECO:0000259" key="11">
    <source>
        <dbReference type="Pfam" id="PF10659"/>
    </source>
</evidence>
<dbReference type="Pfam" id="PF13206">
    <property type="entry name" value="VSG_B"/>
    <property type="match status" value="1"/>
</dbReference>
<evidence type="ECO:0000256" key="7">
    <source>
        <dbReference type="ARBA" id="ARBA00023180"/>
    </source>
</evidence>
<feature type="compositionally biased region" description="Low complexity" evidence="9">
    <location>
        <begin position="494"/>
        <end position="510"/>
    </location>
</feature>
<accession>A0A1V0FZ31</accession>
<dbReference type="AlphaFoldDB" id="A0A1V0FZ31"/>
<evidence type="ECO:0000256" key="5">
    <source>
        <dbReference type="ARBA" id="ARBA00022729"/>
    </source>
</evidence>
<organism evidence="13">
    <name type="scientific">Trypanosoma brucei</name>
    <dbReference type="NCBI Taxonomy" id="5691"/>
    <lineage>
        <taxon>Eukaryota</taxon>
        <taxon>Discoba</taxon>
        <taxon>Euglenozoa</taxon>
        <taxon>Kinetoplastea</taxon>
        <taxon>Metakinetoplastina</taxon>
        <taxon>Trypanosomatida</taxon>
        <taxon>Trypanosomatidae</taxon>
        <taxon>Trypanosoma</taxon>
    </lineage>
</organism>
<evidence type="ECO:0000256" key="3">
    <source>
        <dbReference type="ARBA" id="ARBA00022475"/>
    </source>
</evidence>
<dbReference type="GO" id="GO:0098552">
    <property type="term" value="C:side of membrane"/>
    <property type="evidence" value="ECO:0007669"/>
    <property type="project" value="UniProtKB-KW"/>
</dbReference>